<dbReference type="Proteomes" id="UP000070134">
    <property type="component" value="Chromosome"/>
</dbReference>
<accession>A0A126ZY51</accession>
<dbReference type="KEGG" id="satk:SA2016_0806"/>
<dbReference type="EMBL" id="CP014518">
    <property type="protein sequence ID" value="AMM31494.1"/>
    <property type="molecule type" value="Genomic_DNA"/>
</dbReference>
<gene>
    <name evidence="1" type="ORF">SA2016_0806</name>
</gene>
<dbReference type="RefSeq" id="WP_229710793.1">
    <property type="nucleotide sequence ID" value="NZ_BJMO01000036.1"/>
</dbReference>
<proteinExistence type="predicted"/>
<keyword evidence="2" id="KW-1185">Reference proteome</keyword>
<reference evidence="1 2" key="1">
    <citation type="submission" date="2016-02" db="EMBL/GenBank/DDBJ databases">
        <title>Complete genome of Sinomonas atrocyanea KCTC 3377.</title>
        <authorList>
            <person name="Kim K.M."/>
        </authorList>
    </citation>
    <scope>NUCLEOTIDE SEQUENCE [LARGE SCALE GENOMIC DNA]</scope>
    <source>
        <strain evidence="1 2">KCTC 3377</strain>
    </source>
</reference>
<sequence>MSAEASRPADDGEAAELASIVSIVQATANELSVDVIEQIVLRVAPIRRTRRRLQIALETRPLLLTGGHPNVPATAQDLCHALVDAGASAVVLPACEGCGRHVRMPHKAPDGGRHCSRCERNHRARECSNCGQVRPVYRSIEGDTLCRVCWRSDTRSFAVCSRCGQNATIITRRPEPVCVRCYRAPLKRCSLCDKDGPVATHLDGRRVCARCYYGMRRPRPCPDCGQPRFLTHPHSGRMTCAECAGAPATLACPGCGSVSNSRKHHFCDRCRHPATVRRLLTKEDGEVPEALRPLEAYLLTHPTKSDSIERWALRSGTARTLRDLVEGRLALDAGAIIDALPSPQSEAFLLSLLAAAGLLPEDDVHQARFERWLEHWLAGIESQQDRLILHRYHAWGTNQLLRRPVSRPTGRGHRMSRHRSRLRYCAHLLVHIREAGHTIASFPQRDLDRHLTGSSSQKDALSHFTRWLRQHRLSALTVSARSTGEPSPGMDSDQRWQTARRFLNDDTIPPGDRVGGLLTLLYGMQATRVVALERSSVTELGGRVSLTIGSDPIELPATLGRAVRDLMSASAPKTDRWLFPGRNPGTHLTAGTLVQRLARYGLRLADARATTLLELAQHMHPRLISDLLGLSTTAAARWWRLAAGDWTGYPPIR</sequence>
<evidence type="ECO:0008006" key="3">
    <source>
        <dbReference type="Google" id="ProtNLM"/>
    </source>
</evidence>
<dbReference type="STRING" id="37927.SA2016_0806"/>
<evidence type="ECO:0000313" key="1">
    <source>
        <dbReference type="EMBL" id="AMM31494.1"/>
    </source>
</evidence>
<dbReference type="AlphaFoldDB" id="A0A126ZY51"/>
<organism evidence="1 2">
    <name type="scientific">Sinomonas atrocyanea</name>
    <dbReference type="NCBI Taxonomy" id="37927"/>
    <lineage>
        <taxon>Bacteria</taxon>
        <taxon>Bacillati</taxon>
        <taxon>Actinomycetota</taxon>
        <taxon>Actinomycetes</taxon>
        <taxon>Micrococcales</taxon>
        <taxon>Micrococcaceae</taxon>
        <taxon>Sinomonas</taxon>
    </lineage>
</organism>
<protein>
    <recommendedName>
        <fullName evidence="3">Site-specific recombinase XerD</fullName>
    </recommendedName>
</protein>
<evidence type="ECO:0000313" key="2">
    <source>
        <dbReference type="Proteomes" id="UP000070134"/>
    </source>
</evidence>
<name>A0A126ZY51_9MICC</name>